<reference evidence="2" key="1">
    <citation type="submission" date="2016-02" db="EMBL/GenBank/DDBJ databases">
        <title>WGS assembly of Manihot esculenta.</title>
        <authorList>
            <person name="Bredeson J.V."/>
            <person name="Prochnik S.E."/>
            <person name="Lyons J.B."/>
            <person name="Schmutz J."/>
            <person name="Grimwood J."/>
            <person name="Vrebalov J."/>
            <person name="Bart R.S."/>
            <person name="Amuge T."/>
            <person name="Ferguson M.E."/>
            <person name="Green R."/>
            <person name="Putnam N."/>
            <person name="Stites J."/>
            <person name="Rounsley S."/>
            <person name="Rokhsar D.S."/>
        </authorList>
    </citation>
    <scope>NUCLEOTIDE SEQUENCE [LARGE SCALE GENOMIC DNA]</scope>
    <source>
        <tissue evidence="2">Leaf</tissue>
    </source>
</reference>
<dbReference type="EMBL" id="CM004389">
    <property type="protein sequence ID" value="OAY56171.1"/>
    <property type="molecule type" value="Genomic_DNA"/>
</dbReference>
<keyword evidence="1" id="KW-1133">Transmembrane helix</keyword>
<keyword evidence="1" id="KW-0812">Transmembrane</keyword>
<feature type="transmembrane region" description="Helical" evidence="1">
    <location>
        <begin position="33"/>
        <end position="52"/>
    </location>
</feature>
<dbReference type="AlphaFoldDB" id="A0A2C9W9B5"/>
<name>A0A2C9W9B5_MANES</name>
<accession>A0A2C9W9B5</accession>
<protein>
    <submittedName>
        <fullName evidence="2">Uncharacterized protein</fullName>
    </submittedName>
</protein>
<proteinExistence type="predicted"/>
<sequence>MCTHLRISPLFPPFSSSFHSSCNPFSHHLQFPFNLILSSYCLFPCLIFCFWVQNIRLFFSLSQMDQ</sequence>
<evidence type="ECO:0000256" key="1">
    <source>
        <dbReference type="SAM" id="Phobius"/>
    </source>
</evidence>
<gene>
    <name evidence="2" type="ORF">MANES_03G208000</name>
</gene>
<keyword evidence="1" id="KW-0472">Membrane</keyword>
<organism evidence="2">
    <name type="scientific">Manihot esculenta</name>
    <name type="common">Cassava</name>
    <name type="synonym">Jatropha manihot</name>
    <dbReference type="NCBI Taxonomy" id="3983"/>
    <lineage>
        <taxon>Eukaryota</taxon>
        <taxon>Viridiplantae</taxon>
        <taxon>Streptophyta</taxon>
        <taxon>Embryophyta</taxon>
        <taxon>Tracheophyta</taxon>
        <taxon>Spermatophyta</taxon>
        <taxon>Magnoliopsida</taxon>
        <taxon>eudicotyledons</taxon>
        <taxon>Gunneridae</taxon>
        <taxon>Pentapetalae</taxon>
        <taxon>rosids</taxon>
        <taxon>fabids</taxon>
        <taxon>Malpighiales</taxon>
        <taxon>Euphorbiaceae</taxon>
        <taxon>Crotonoideae</taxon>
        <taxon>Manihoteae</taxon>
        <taxon>Manihot</taxon>
    </lineage>
</organism>
<evidence type="ECO:0000313" key="2">
    <source>
        <dbReference type="EMBL" id="OAY56171.1"/>
    </source>
</evidence>